<dbReference type="NCBIfam" id="NF012200">
    <property type="entry name" value="choice_anch_D"/>
    <property type="match status" value="2"/>
</dbReference>
<dbReference type="EMBL" id="CAFBLP010000001">
    <property type="protein sequence ID" value="CAB4857659.1"/>
    <property type="molecule type" value="Genomic_DNA"/>
</dbReference>
<organism evidence="1">
    <name type="scientific">freshwater metagenome</name>
    <dbReference type="NCBI Taxonomy" id="449393"/>
    <lineage>
        <taxon>unclassified sequences</taxon>
        <taxon>metagenomes</taxon>
        <taxon>ecological metagenomes</taxon>
    </lineage>
</organism>
<dbReference type="PROSITE" id="PS51318">
    <property type="entry name" value="TAT"/>
    <property type="match status" value="1"/>
</dbReference>
<dbReference type="InterPro" id="IPR011659">
    <property type="entry name" value="WD40"/>
</dbReference>
<gene>
    <name evidence="1" type="ORF">UFOPK3376_00072</name>
</gene>
<reference evidence="1" key="1">
    <citation type="submission" date="2020-05" db="EMBL/GenBank/DDBJ databases">
        <authorList>
            <person name="Chiriac C."/>
            <person name="Salcher M."/>
            <person name="Ghai R."/>
            <person name="Kavagutti S V."/>
        </authorList>
    </citation>
    <scope>NUCLEOTIDE SEQUENCE</scope>
</reference>
<dbReference type="Gene3D" id="2.60.40.10">
    <property type="entry name" value="Immunoglobulins"/>
    <property type="match status" value="2"/>
</dbReference>
<protein>
    <submittedName>
        <fullName evidence="1">Unannotated protein</fullName>
    </submittedName>
</protein>
<accession>A0A6J7CND8</accession>
<dbReference type="Pfam" id="PF07676">
    <property type="entry name" value="PD40"/>
    <property type="match status" value="2"/>
</dbReference>
<evidence type="ECO:0000313" key="1">
    <source>
        <dbReference type="EMBL" id="CAB4857659.1"/>
    </source>
</evidence>
<dbReference type="InterPro" id="IPR006311">
    <property type="entry name" value="TAT_signal"/>
</dbReference>
<dbReference type="AlphaFoldDB" id="A0A6J7CND8"/>
<dbReference type="SUPFAM" id="SSF82171">
    <property type="entry name" value="DPP6 N-terminal domain-like"/>
    <property type="match status" value="1"/>
</dbReference>
<sequence>MARRHTGRRWALGGGFAVLAATTIGAAGAPQQVSARVVATTVPFSVVSPTVADHPTVSGDGRMVVFTAPPANADGRASSVWLSDRGTRQLIELTVPRDGIRLGNSVLPVISADGCVVAVTTEMAFDLFRDEDRGTRWDVYRTILPECGGVANDWELVSTISGINGQDQARGNVDPTQPVAVSGSGSVIAYARPFASLSGNDDPLNGPTAIDVVDLTKLVDEPGRSVQAAGLPAEAAGNGAVYVGERNPALSGDGNTVVFSSDATSGDAVPDWVLPVSNGATTPATVPSQVFAWDRSNADPFTAVSLVSRGSTGPANAGATNPAVSADGRLVAFTSSATNLVNSPSLTACRTSCPAQIYVVDRDSDANFVFDEPGTTSVTLVSRVPAVTEQPIIAADGPSSSPTMSADGNTVAFSTQSSNLLQIQTPGGGEASDGDLLVADLGTQQLRRAFDSPAPAPGAHAHPHLSANGRVLVADSLVAGRLLGDTSITGRRVVLASFTPRLAIAHGDLGTVTVGVPGPEWYVNVVNDGPGAFVPATATSDTPDFAVTGGSCLDGAPVPAGKSCSVYVLLTPSHSGLIGGTLSVAETGYGAITLTSPLKGSGGEPALEALPAGVDFDPTLVGQNSAPRIINVSNVFVGPTVVTSVGISGANPADFSITLNGCGTQIIMGQSCPVVIRFNPLASGRRTATVTVGTLAGQYTSIFVSGQGYYSPSLITTSHARPGARLGISGTGFPADATVLLGWGDGAGRTTLATTDATGAFITELLIPKGDRTGTRTLVALVADGTEAGVAVQVQRVAASGPGTASWPRP</sequence>
<proteinExistence type="predicted"/>
<dbReference type="InterPro" id="IPR013783">
    <property type="entry name" value="Ig-like_fold"/>
</dbReference>
<name>A0A6J7CND8_9ZZZZ</name>